<dbReference type="Proteomes" id="UP001575105">
    <property type="component" value="Unassembled WGS sequence"/>
</dbReference>
<dbReference type="RefSeq" id="WP_425343914.1">
    <property type="nucleotide sequence ID" value="NZ_JBGUBD010000001.1"/>
</dbReference>
<protein>
    <submittedName>
        <fullName evidence="2">PEP-CTERM sorting domain-containing protein</fullName>
    </submittedName>
</protein>
<evidence type="ECO:0000259" key="1">
    <source>
        <dbReference type="Pfam" id="PF07589"/>
    </source>
</evidence>
<comment type="caution">
    <text evidence="2">The sequence shown here is derived from an EMBL/GenBank/DDBJ whole genome shotgun (WGS) entry which is preliminary data.</text>
</comment>
<dbReference type="EMBL" id="JBGUBD010000001">
    <property type="protein sequence ID" value="MFA9476990.1"/>
    <property type="molecule type" value="Genomic_DNA"/>
</dbReference>
<evidence type="ECO:0000313" key="3">
    <source>
        <dbReference type="Proteomes" id="UP001575105"/>
    </source>
</evidence>
<dbReference type="NCBIfam" id="TIGR02595">
    <property type="entry name" value="PEP_CTERM"/>
    <property type="match status" value="1"/>
</dbReference>
<organism evidence="2 3">
    <name type="scientific">Natronomicrosphaera hydrolytica</name>
    <dbReference type="NCBI Taxonomy" id="3242702"/>
    <lineage>
        <taxon>Bacteria</taxon>
        <taxon>Pseudomonadati</taxon>
        <taxon>Planctomycetota</taxon>
        <taxon>Phycisphaerae</taxon>
        <taxon>Phycisphaerales</taxon>
        <taxon>Phycisphaeraceae</taxon>
        <taxon>Natronomicrosphaera</taxon>
    </lineage>
</organism>
<feature type="domain" description="Ice-binding protein C-terminal" evidence="1">
    <location>
        <begin position="759"/>
        <end position="781"/>
    </location>
</feature>
<name>A0ABV4U070_9BACT</name>
<reference evidence="2 3" key="1">
    <citation type="submission" date="2024-08" db="EMBL/GenBank/DDBJ databases">
        <title>Whole-genome sequencing of halo(alkali)philic microorganisms from hypersaline lakes.</title>
        <authorList>
            <person name="Sorokin D.Y."/>
            <person name="Merkel A.Y."/>
            <person name="Messina E."/>
            <person name="Yakimov M."/>
        </authorList>
    </citation>
    <scope>NUCLEOTIDE SEQUENCE [LARGE SCALE GENOMIC DNA]</scope>
    <source>
        <strain evidence="2 3">AB-hyl4</strain>
    </source>
</reference>
<gene>
    <name evidence="2" type="ORF">ACERK3_01660</name>
</gene>
<accession>A0ABV4U070</accession>
<proteinExistence type="predicted"/>
<dbReference type="InterPro" id="IPR013424">
    <property type="entry name" value="Ice-binding_C"/>
</dbReference>
<sequence>MTASSVFGQSIDAFWTDNSDGDWLSPSNWSSDPLAPVNPDDRATVDRPGLYTITLNQNLAISDLWFDAADATLTGSGSLSLNYLGWQNGTMSGEGTTSTGWLDVYGDMTLVGRTLEVREGMYWHSGNIVASEGATLRVGIPDWWTSVNLQGSGSFGNAAKDARVQVLEQASLFYTGSTTHEFRVDAAFDNAGYVSVGGRNTLVLSGGGHSTGTFTTQSHGQIEFAGGHHLIEGTALEAGQYILSDGTLEIQSDSNPWTSDSTSLQITGGLLTGSAALSAAYLTWQGGSMSGDGSTAVNQLEMQGNTTLIGRTLEVSQRLEWQSGSSILASEGATLRLGNPDAWVSIVDLRGSGSFGNAAKDARVQVLEHTNLHYHEATGSTHAFHVDAAFDNAGEVYVYRNNTLVLSGGGHSTGRFNLYANGWDDPGAARVEFAGGHHVLEGVELDGARGQYVLSDGTLEIRGTVTGGNNFQMLGGAITGAGTLALGQLDWRQGTISAHEWSAGQVWVGGDVEMVGPTQFWTDGLQFSTDASLDRLRLSILDGVDFQFRGSAVTLHSDSGVPAEVLIEGAGSIFQAPSVSIGINSLDPTVTGRLTVGEGGVVETQSFTVHDTGRLHLTGGTVKAAYGITMYGLLAGEGTIEGNLINEGSIQPGQSPGTLTIEGDFTQNALGQLVIEIASLMSGSFDQLLVSGDAILGGELEVILLEGAYFMQGDTFEILTATSIAGSFDSVILPTDEWGQSIFAFVQDGNHLTLTALQTVPEPGTLALLGLGLIALHRRRRIA</sequence>
<evidence type="ECO:0000313" key="2">
    <source>
        <dbReference type="EMBL" id="MFA9476990.1"/>
    </source>
</evidence>
<dbReference type="Pfam" id="PF07589">
    <property type="entry name" value="PEP-CTERM"/>
    <property type="match status" value="1"/>
</dbReference>
<keyword evidence="3" id="KW-1185">Reference proteome</keyword>